<dbReference type="EMBL" id="PKPP01000134">
    <property type="protein sequence ID" value="PWA97262.1"/>
    <property type="molecule type" value="Genomic_DNA"/>
</dbReference>
<sequence>MCALSNGCRKSSDDSDDYYWEYTPGMFIHLFLYIDGMVFSCGCKAEIWDTKGLLDKAKGNILGMEIIRDQSDNTLRRSQHRVYNGKLVQTLLEGHSLLSLEGSLSGDCDVENNGKWSYIYAVGSREYQMVCTRPDIAFVDVGMLDRLDRGL</sequence>
<comment type="caution">
    <text evidence="1">The sequence shown here is derived from an EMBL/GenBank/DDBJ whole genome shotgun (WGS) entry which is preliminary data.</text>
</comment>
<dbReference type="AlphaFoldDB" id="A0A2U1QH06"/>
<dbReference type="Proteomes" id="UP000245207">
    <property type="component" value="Unassembled WGS sequence"/>
</dbReference>
<organism evidence="1 2">
    <name type="scientific">Artemisia annua</name>
    <name type="common">Sweet wormwood</name>
    <dbReference type="NCBI Taxonomy" id="35608"/>
    <lineage>
        <taxon>Eukaryota</taxon>
        <taxon>Viridiplantae</taxon>
        <taxon>Streptophyta</taxon>
        <taxon>Embryophyta</taxon>
        <taxon>Tracheophyta</taxon>
        <taxon>Spermatophyta</taxon>
        <taxon>Magnoliopsida</taxon>
        <taxon>eudicotyledons</taxon>
        <taxon>Gunneridae</taxon>
        <taxon>Pentapetalae</taxon>
        <taxon>asterids</taxon>
        <taxon>campanulids</taxon>
        <taxon>Asterales</taxon>
        <taxon>Asteraceae</taxon>
        <taxon>Asteroideae</taxon>
        <taxon>Anthemideae</taxon>
        <taxon>Artemisiinae</taxon>
        <taxon>Artemisia</taxon>
    </lineage>
</organism>
<dbReference type="OrthoDB" id="1749075at2759"/>
<protein>
    <submittedName>
        <fullName evidence="1">Zinc finger, CCHC-type</fullName>
    </submittedName>
</protein>
<reference evidence="1 2" key="1">
    <citation type="journal article" date="2018" name="Mol. Plant">
        <title>The genome of Artemisia annua provides insight into the evolution of Asteraceae family and artemisinin biosynthesis.</title>
        <authorList>
            <person name="Shen Q."/>
            <person name="Zhang L."/>
            <person name="Liao Z."/>
            <person name="Wang S."/>
            <person name="Yan T."/>
            <person name="Shi P."/>
            <person name="Liu M."/>
            <person name="Fu X."/>
            <person name="Pan Q."/>
            <person name="Wang Y."/>
            <person name="Lv Z."/>
            <person name="Lu X."/>
            <person name="Zhang F."/>
            <person name="Jiang W."/>
            <person name="Ma Y."/>
            <person name="Chen M."/>
            <person name="Hao X."/>
            <person name="Li L."/>
            <person name="Tang Y."/>
            <person name="Lv G."/>
            <person name="Zhou Y."/>
            <person name="Sun X."/>
            <person name="Brodelius P.E."/>
            <person name="Rose J.K.C."/>
            <person name="Tang K."/>
        </authorList>
    </citation>
    <scope>NUCLEOTIDE SEQUENCE [LARGE SCALE GENOMIC DNA]</scope>
    <source>
        <strain evidence="2">cv. Huhao1</strain>
        <tissue evidence="1">Leaf</tissue>
    </source>
</reference>
<evidence type="ECO:0000313" key="1">
    <source>
        <dbReference type="EMBL" id="PWA97262.1"/>
    </source>
</evidence>
<accession>A0A2U1QH06</accession>
<name>A0A2U1QH06_ARTAN</name>
<gene>
    <name evidence="1" type="ORF">CTI12_AA031220</name>
</gene>
<keyword evidence="2" id="KW-1185">Reference proteome</keyword>
<proteinExistence type="predicted"/>
<evidence type="ECO:0000313" key="2">
    <source>
        <dbReference type="Proteomes" id="UP000245207"/>
    </source>
</evidence>